<dbReference type="GO" id="GO:0048471">
    <property type="term" value="C:perinuclear region of cytoplasm"/>
    <property type="evidence" value="ECO:0007669"/>
    <property type="project" value="UniProtKB-SubCell"/>
</dbReference>
<proteinExistence type="inferred from homology"/>
<sequence length="659" mass="75749">MIARTRLATPSTQCSNKKRKLNLDEQHISAKKCDVEQKNNSPTSIVATTFEEPTSYSTSMKHVEMIDDVMLHIMGFFVGTDSIDRSNILELMYVSKRWNELSTSTQFWRSVPSIRTMPCDHLSTRLIQYAKIEQMSLSKQFYKVRDRRTNKIMQLEISPSSESDNSATSNYKKRHLREMAMSATMQDQEERKYLNLLIDTDVCDGYSLHWHEYSHFTLTDLLQERDMRERPEHIKHVVCQVLRGLQILSHSGFVHGSLDLDCIEIANGNARDVQDEFKPNIRLSQFGSSKKTNFLNIEKEQESVSANDMVEVGKLILSMLRFDGKYNIKKIMGTNGVDFLKKCLGTNIKNKTFSIHDALEHPYFVDIAIAPSSEEEYKSCLYKNMQSANHSSSLCESVVNIGDRNFHGMVDWLFEIATVFTLHTRTVYSAVAYYNVCCQNSIFEKITSTMDPLNREIRNKHQLVAATCLYIASKCNDGNNVDAHNLSFSADRTFAEEDVYAVEPLVLEVLKGKLQIPLVYDFLQIFTNKMGYNERKVEFWLAMYISDLVLASTTHLKYHPSVIASSALLLSRYSLTSPEVWPKELESFTGLNMFELKNCILEISHVLDNMRQNMYEDVGIIHRRYKSSKRMNVSSSRTTIRTIKSHAAFQMLLNSQGRS</sequence>
<dbReference type="InterPro" id="IPR036047">
    <property type="entry name" value="F-box-like_dom_sf"/>
</dbReference>
<keyword evidence="8" id="KW-1185">Reference proteome</keyword>
<comment type="subcellular location">
    <subcellularLocation>
        <location evidence="1">Cytoplasm</location>
        <location evidence="1">Perinuclear region</location>
    </subcellularLocation>
</comment>
<dbReference type="SMART" id="SM01332">
    <property type="entry name" value="Cyclin_C"/>
    <property type="match status" value="1"/>
</dbReference>
<comment type="similarity">
    <text evidence="4">Belongs to the cyclin family.</text>
</comment>
<evidence type="ECO:0000256" key="4">
    <source>
        <dbReference type="RuleBase" id="RU000383"/>
    </source>
</evidence>
<evidence type="ECO:0000259" key="5">
    <source>
        <dbReference type="SMART" id="SM00385"/>
    </source>
</evidence>
<dbReference type="Gene3D" id="1.10.472.10">
    <property type="entry name" value="Cyclin-like"/>
    <property type="match status" value="2"/>
</dbReference>
<dbReference type="SMART" id="SM00385">
    <property type="entry name" value="CYCLIN"/>
    <property type="match status" value="2"/>
</dbReference>
<dbReference type="InterPro" id="IPR036915">
    <property type="entry name" value="Cyclin-like_sf"/>
</dbReference>
<gene>
    <name evidence="7" type="ORF">CTEN210_06111</name>
</gene>
<name>A0AAD3CRQ7_9STRA</name>
<organism evidence="7 8">
    <name type="scientific">Chaetoceros tenuissimus</name>
    <dbReference type="NCBI Taxonomy" id="426638"/>
    <lineage>
        <taxon>Eukaryota</taxon>
        <taxon>Sar</taxon>
        <taxon>Stramenopiles</taxon>
        <taxon>Ochrophyta</taxon>
        <taxon>Bacillariophyta</taxon>
        <taxon>Coscinodiscophyceae</taxon>
        <taxon>Chaetocerotophycidae</taxon>
        <taxon>Chaetocerotales</taxon>
        <taxon>Chaetocerotaceae</taxon>
        <taxon>Chaetoceros</taxon>
    </lineage>
</organism>
<dbReference type="InterPro" id="IPR039361">
    <property type="entry name" value="Cyclin"/>
</dbReference>
<dbReference type="Pfam" id="PF02984">
    <property type="entry name" value="Cyclin_C"/>
    <property type="match status" value="1"/>
</dbReference>
<dbReference type="SUPFAM" id="SSF81383">
    <property type="entry name" value="F-box domain"/>
    <property type="match status" value="1"/>
</dbReference>
<dbReference type="Gene3D" id="1.10.510.10">
    <property type="entry name" value="Transferase(Phosphotransferase) domain 1"/>
    <property type="match status" value="1"/>
</dbReference>
<keyword evidence="2" id="KW-0963">Cytoplasm</keyword>
<dbReference type="Pfam" id="PF00134">
    <property type="entry name" value="Cyclin_N"/>
    <property type="match status" value="1"/>
</dbReference>
<dbReference type="SUPFAM" id="SSF47954">
    <property type="entry name" value="Cyclin-like"/>
    <property type="match status" value="2"/>
</dbReference>
<evidence type="ECO:0000313" key="8">
    <source>
        <dbReference type="Proteomes" id="UP001054902"/>
    </source>
</evidence>
<dbReference type="InterPro" id="IPR013763">
    <property type="entry name" value="Cyclin-like_dom"/>
</dbReference>
<dbReference type="SUPFAM" id="SSF56112">
    <property type="entry name" value="Protein kinase-like (PK-like)"/>
    <property type="match status" value="1"/>
</dbReference>
<accession>A0AAD3CRQ7</accession>
<evidence type="ECO:0000259" key="6">
    <source>
        <dbReference type="SMART" id="SM01332"/>
    </source>
</evidence>
<keyword evidence="3 4" id="KW-0195">Cyclin</keyword>
<dbReference type="AlphaFoldDB" id="A0AAD3CRQ7"/>
<dbReference type="InterPro" id="IPR006671">
    <property type="entry name" value="Cyclin_N"/>
</dbReference>
<feature type="domain" description="Cyclin-like" evidence="5">
    <location>
        <begin position="521"/>
        <end position="605"/>
    </location>
</feature>
<evidence type="ECO:0000256" key="1">
    <source>
        <dbReference type="ARBA" id="ARBA00004556"/>
    </source>
</evidence>
<evidence type="ECO:0008006" key="9">
    <source>
        <dbReference type="Google" id="ProtNLM"/>
    </source>
</evidence>
<reference evidence="7 8" key="1">
    <citation type="journal article" date="2021" name="Sci. Rep.">
        <title>The genome of the diatom Chaetoceros tenuissimus carries an ancient integrated fragment of an extant virus.</title>
        <authorList>
            <person name="Hongo Y."/>
            <person name="Kimura K."/>
            <person name="Takaki Y."/>
            <person name="Yoshida Y."/>
            <person name="Baba S."/>
            <person name="Kobayashi G."/>
            <person name="Nagasaki K."/>
            <person name="Hano T."/>
            <person name="Tomaru Y."/>
        </authorList>
    </citation>
    <scope>NUCLEOTIDE SEQUENCE [LARGE SCALE GENOMIC DNA]</scope>
    <source>
        <strain evidence="7 8">NIES-3715</strain>
    </source>
</reference>
<protein>
    <recommendedName>
        <fullName evidence="9">Cyclin-F</fullName>
    </recommendedName>
</protein>
<evidence type="ECO:0000313" key="7">
    <source>
        <dbReference type="EMBL" id="GFH49635.1"/>
    </source>
</evidence>
<dbReference type="EMBL" id="BLLK01000038">
    <property type="protein sequence ID" value="GFH49635.1"/>
    <property type="molecule type" value="Genomic_DNA"/>
</dbReference>
<evidence type="ECO:0000256" key="3">
    <source>
        <dbReference type="ARBA" id="ARBA00023127"/>
    </source>
</evidence>
<dbReference type="PANTHER" id="PTHR10177">
    <property type="entry name" value="CYCLINS"/>
    <property type="match status" value="1"/>
</dbReference>
<dbReference type="InterPro" id="IPR004367">
    <property type="entry name" value="Cyclin_C-dom"/>
</dbReference>
<dbReference type="Proteomes" id="UP001054902">
    <property type="component" value="Unassembled WGS sequence"/>
</dbReference>
<feature type="domain" description="Cyclin-like" evidence="5">
    <location>
        <begin position="411"/>
        <end position="508"/>
    </location>
</feature>
<comment type="caution">
    <text evidence="7">The sequence shown here is derived from an EMBL/GenBank/DDBJ whole genome shotgun (WGS) entry which is preliminary data.</text>
</comment>
<dbReference type="CDD" id="cd20537">
    <property type="entry name" value="CYCLIN_CCNO-like_rpt2"/>
    <property type="match status" value="1"/>
</dbReference>
<evidence type="ECO:0000256" key="2">
    <source>
        <dbReference type="ARBA" id="ARBA00022490"/>
    </source>
</evidence>
<feature type="domain" description="Cyclin C-terminal" evidence="6">
    <location>
        <begin position="517"/>
        <end position="639"/>
    </location>
</feature>
<dbReference type="InterPro" id="IPR011009">
    <property type="entry name" value="Kinase-like_dom_sf"/>
</dbReference>